<evidence type="ECO:0000313" key="3">
    <source>
        <dbReference type="Proteomes" id="UP001397290"/>
    </source>
</evidence>
<keyword evidence="3" id="KW-1185">Reference proteome</keyword>
<name>A0AAW0RFI5_9HYPO</name>
<accession>A0AAW0RFI5</accession>
<feature type="region of interest" description="Disordered" evidence="1">
    <location>
        <begin position="1"/>
        <end position="20"/>
    </location>
</feature>
<comment type="caution">
    <text evidence="2">The sequence shown here is derived from an EMBL/GenBank/DDBJ whole genome shotgun (WGS) entry which is preliminary data.</text>
</comment>
<dbReference type="AlphaFoldDB" id="A0AAW0RFI5"/>
<evidence type="ECO:0000313" key="2">
    <source>
        <dbReference type="EMBL" id="KAK8140927.1"/>
    </source>
</evidence>
<reference evidence="2 3" key="1">
    <citation type="submission" date="2020-02" db="EMBL/GenBank/DDBJ databases">
        <title>Comparative genomics of the hypocrealean fungal genus Beauvera.</title>
        <authorList>
            <person name="Showalter D.N."/>
            <person name="Bushley K.E."/>
            <person name="Rehner S.A."/>
        </authorList>
    </citation>
    <scope>NUCLEOTIDE SEQUENCE [LARGE SCALE GENOMIC DNA]</scope>
    <source>
        <strain evidence="2 3">ARSEF4384</strain>
    </source>
</reference>
<gene>
    <name evidence="2" type="ORF">G3M48_001322</name>
</gene>
<evidence type="ECO:0000256" key="1">
    <source>
        <dbReference type="SAM" id="MobiDB-lite"/>
    </source>
</evidence>
<organism evidence="2 3">
    <name type="scientific">Beauveria asiatica</name>
    <dbReference type="NCBI Taxonomy" id="1069075"/>
    <lineage>
        <taxon>Eukaryota</taxon>
        <taxon>Fungi</taxon>
        <taxon>Dikarya</taxon>
        <taxon>Ascomycota</taxon>
        <taxon>Pezizomycotina</taxon>
        <taxon>Sordariomycetes</taxon>
        <taxon>Hypocreomycetidae</taxon>
        <taxon>Hypocreales</taxon>
        <taxon>Cordycipitaceae</taxon>
        <taxon>Beauveria</taxon>
    </lineage>
</organism>
<feature type="non-terminal residue" evidence="2">
    <location>
        <position position="55"/>
    </location>
</feature>
<proteinExistence type="predicted"/>
<protein>
    <submittedName>
        <fullName evidence="2">Uncharacterized protein</fullName>
    </submittedName>
</protein>
<dbReference type="Proteomes" id="UP001397290">
    <property type="component" value="Unassembled WGS sequence"/>
</dbReference>
<sequence length="55" mass="5685">MAASAVQPSPSASRATPTSVASDAMFETRSSLFPVTAFSFPTVFRTDAAFELGVA</sequence>
<dbReference type="EMBL" id="JAAHCF010001366">
    <property type="protein sequence ID" value="KAK8140927.1"/>
    <property type="molecule type" value="Genomic_DNA"/>
</dbReference>